<evidence type="ECO:0000259" key="2">
    <source>
        <dbReference type="Pfam" id="PF04773"/>
    </source>
</evidence>
<dbReference type="Gene3D" id="2.60.120.1440">
    <property type="match status" value="1"/>
</dbReference>
<sequence length="337" mass="38274">MNNSELTQDQIDSLIINVLGGIANAAEEESLRQWMAQSNANQSYYMQMRDIWDSTAADTVLFNKDTAYRRFKTRVAAQEMSADKKKSFAFARFTRWAAAVAIAFVLGSVSVYVLNRYAQSTNLYSVTVPLGSKSKIELPDHTTVWLNAGSKLSYAQDFAKRSRKVSLEGEAYFEVAKNPHMPFTVNGKEMAVKVLGTKFNVRSYKEDPTVDITLLEGSISLTNHLADNTVPCLLKPNEKATLNKQNGQMTIEKVQASDWSEWTRGKLVFDAERFGQIIRRLEREYNVSINVKDSDLLNRKFYGDFRKAQSIQEIFDIMTAGNQFHYKFKESVITVTK</sequence>
<keyword evidence="1" id="KW-0472">Membrane</keyword>
<dbReference type="InterPro" id="IPR032508">
    <property type="entry name" value="FecR_C"/>
</dbReference>
<dbReference type="FunFam" id="2.60.120.1440:FF:000001">
    <property type="entry name" value="Putative anti-sigma factor"/>
    <property type="match status" value="1"/>
</dbReference>
<protein>
    <submittedName>
        <fullName evidence="4">Ferric-dicitrate binding protein FerR</fullName>
    </submittedName>
</protein>
<evidence type="ECO:0000313" key="5">
    <source>
        <dbReference type="Proteomes" id="UP000076586"/>
    </source>
</evidence>
<evidence type="ECO:0000259" key="3">
    <source>
        <dbReference type="Pfam" id="PF16344"/>
    </source>
</evidence>
<accession>A0A161LT14</accession>
<keyword evidence="5" id="KW-1185">Reference proteome</keyword>
<dbReference type="Pfam" id="PF04773">
    <property type="entry name" value="FecR"/>
    <property type="match status" value="1"/>
</dbReference>
<name>A0A161LT14_9BACT</name>
<reference evidence="5" key="2">
    <citation type="journal article" date="2017" name="Genome Announc.">
        <title>Draft genome sequence of Paludibacter jiangxiensis NM7(T), a propionate-producing fermentative bacterium.</title>
        <authorList>
            <person name="Qiu Y.-L."/>
            <person name="Tourlousse D.M."/>
            <person name="Matsuura N."/>
            <person name="Ohashi A."/>
            <person name="Sekiguchi Y."/>
        </authorList>
    </citation>
    <scope>NUCLEOTIDE SEQUENCE [LARGE SCALE GENOMIC DNA]</scope>
    <source>
        <strain evidence="5">NM7</strain>
    </source>
</reference>
<dbReference type="Gene3D" id="3.55.50.30">
    <property type="match status" value="1"/>
</dbReference>
<keyword evidence="1" id="KW-0812">Transmembrane</keyword>
<feature type="domain" description="Protein FecR C-terminal" evidence="3">
    <location>
        <begin position="266"/>
        <end position="335"/>
    </location>
</feature>
<comment type="caution">
    <text evidence="4">The sequence shown here is derived from an EMBL/GenBank/DDBJ whole genome shotgun (WGS) entry which is preliminary data.</text>
</comment>
<dbReference type="EMBL" id="BDCR01000004">
    <property type="protein sequence ID" value="GAT64020.1"/>
    <property type="molecule type" value="Genomic_DNA"/>
</dbReference>
<feature type="domain" description="FecR protein" evidence="2">
    <location>
        <begin position="128"/>
        <end position="219"/>
    </location>
</feature>
<feature type="transmembrane region" description="Helical" evidence="1">
    <location>
        <begin position="93"/>
        <end position="114"/>
    </location>
</feature>
<dbReference type="GO" id="GO:0016989">
    <property type="term" value="F:sigma factor antagonist activity"/>
    <property type="evidence" value="ECO:0007669"/>
    <property type="project" value="TreeGrafter"/>
</dbReference>
<dbReference type="InterPro" id="IPR012373">
    <property type="entry name" value="Ferrdict_sens_TM"/>
</dbReference>
<gene>
    <name evidence="4" type="ORF">PJIAN_4563</name>
</gene>
<dbReference type="PIRSF" id="PIRSF018266">
    <property type="entry name" value="FecR"/>
    <property type="match status" value="1"/>
</dbReference>
<keyword evidence="1" id="KW-1133">Transmembrane helix</keyword>
<dbReference type="Proteomes" id="UP000076586">
    <property type="component" value="Unassembled WGS sequence"/>
</dbReference>
<dbReference type="STRING" id="681398.PJIAN_4563"/>
<dbReference type="InterPro" id="IPR006860">
    <property type="entry name" value="FecR"/>
</dbReference>
<evidence type="ECO:0000313" key="4">
    <source>
        <dbReference type="EMBL" id="GAT64020.1"/>
    </source>
</evidence>
<evidence type="ECO:0000256" key="1">
    <source>
        <dbReference type="SAM" id="Phobius"/>
    </source>
</evidence>
<dbReference type="AlphaFoldDB" id="A0A161LT14"/>
<dbReference type="RefSeq" id="WP_172795616.1">
    <property type="nucleotide sequence ID" value="NZ_BDCR01000004.1"/>
</dbReference>
<dbReference type="PANTHER" id="PTHR30273">
    <property type="entry name" value="PERIPLASMIC SIGNAL SENSOR AND SIGMA FACTOR ACTIVATOR FECR-RELATED"/>
    <property type="match status" value="1"/>
</dbReference>
<dbReference type="PANTHER" id="PTHR30273:SF2">
    <property type="entry name" value="PROTEIN FECR"/>
    <property type="match status" value="1"/>
</dbReference>
<organism evidence="4 5">
    <name type="scientific">Paludibacter jiangxiensis</name>
    <dbReference type="NCBI Taxonomy" id="681398"/>
    <lineage>
        <taxon>Bacteria</taxon>
        <taxon>Pseudomonadati</taxon>
        <taxon>Bacteroidota</taxon>
        <taxon>Bacteroidia</taxon>
        <taxon>Bacteroidales</taxon>
        <taxon>Paludibacteraceae</taxon>
        <taxon>Paludibacter</taxon>
    </lineage>
</organism>
<proteinExistence type="predicted"/>
<reference evidence="5" key="1">
    <citation type="submission" date="2016-04" db="EMBL/GenBank/DDBJ databases">
        <title>Draft genome sequence of Paludibacter jiangxiensis strain NM7.</title>
        <authorList>
            <person name="Qiu Y."/>
            <person name="Matsuura N."/>
            <person name="Ohashi A."/>
            <person name="Tourlousse M.D."/>
            <person name="Sekiguchi Y."/>
        </authorList>
    </citation>
    <scope>NUCLEOTIDE SEQUENCE [LARGE SCALE GENOMIC DNA]</scope>
    <source>
        <strain evidence="5">NM7</strain>
    </source>
</reference>
<dbReference type="Pfam" id="PF16344">
    <property type="entry name" value="FecR_C"/>
    <property type="match status" value="1"/>
</dbReference>